<evidence type="ECO:0000313" key="14">
    <source>
        <dbReference type="Proteomes" id="UP000766698"/>
    </source>
</evidence>
<feature type="transmembrane region" description="Helical" evidence="12">
    <location>
        <begin position="321"/>
        <end position="337"/>
    </location>
</feature>
<feature type="transmembrane region" description="Helical" evidence="12">
    <location>
        <begin position="216"/>
        <end position="233"/>
    </location>
</feature>
<dbReference type="InterPro" id="IPR001851">
    <property type="entry name" value="ABC_transp_permease"/>
</dbReference>
<feature type="transmembrane region" description="Helical" evidence="12">
    <location>
        <begin position="343"/>
        <end position="362"/>
    </location>
</feature>
<proteinExistence type="predicted"/>
<evidence type="ECO:0000256" key="11">
    <source>
        <dbReference type="SAM" id="MobiDB-lite"/>
    </source>
</evidence>
<keyword evidence="3" id="KW-1003">Cell membrane</keyword>
<comment type="subcellular location">
    <subcellularLocation>
        <location evidence="1">Cell membrane</location>
        <topology evidence="1">Multi-pass membrane protein</topology>
    </subcellularLocation>
</comment>
<evidence type="ECO:0000256" key="8">
    <source>
        <dbReference type="ARBA" id="ARBA00023136"/>
    </source>
</evidence>
<keyword evidence="2" id="KW-0813">Transport</keyword>
<comment type="function">
    <text evidence="9">Part of the binding-protein-dependent transport system for D-xylose. Probably responsible for the translocation of the substrate across the membrane.</text>
</comment>
<evidence type="ECO:0000256" key="12">
    <source>
        <dbReference type="SAM" id="Phobius"/>
    </source>
</evidence>
<feature type="transmembrane region" description="Helical" evidence="12">
    <location>
        <begin position="160"/>
        <end position="181"/>
    </location>
</feature>
<dbReference type="EMBL" id="WMLF01000533">
    <property type="protein sequence ID" value="MBB1246564.1"/>
    <property type="molecule type" value="Genomic_DNA"/>
</dbReference>
<comment type="caution">
    <text evidence="13">The sequence shown here is derived from an EMBL/GenBank/DDBJ whole genome shotgun (WGS) entry which is preliminary data.</text>
</comment>
<evidence type="ECO:0000256" key="6">
    <source>
        <dbReference type="ARBA" id="ARBA00022692"/>
    </source>
</evidence>
<keyword evidence="8 12" id="KW-0472">Membrane</keyword>
<keyword evidence="7 12" id="KW-1133">Transmembrane helix</keyword>
<feature type="transmembrane region" description="Helical" evidence="12">
    <location>
        <begin position="46"/>
        <end position="69"/>
    </location>
</feature>
<feature type="region of interest" description="Disordered" evidence="11">
    <location>
        <begin position="1"/>
        <end position="35"/>
    </location>
</feature>
<organism evidence="13 14">
    <name type="scientific">Streptomyces durbertensis</name>
    <dbReference type="NCBI Taxonomy" id="2448886"/>
    <lineage>
        <taxon>Bacteria</taxon>
        <taxon>Bacillati</taxon>
        <taxon>Actinomycetota</taxon>
        <taxon>Actinomycetes</taxon>
        <taxon>Kitasatosporales</taxon>
        <taxon>Streptomycetaceae</taxon>
        <taxon>Streptomyces</taxon>
    </lineage>
</organism>
<evidence type="ECO:0000256" key="10">
    <source>
        <dbReference type="ARBA" id="ARBA00035686"/>
    </source>
</evidence>
<gene>
    <name evidence="13" type="ORF">GL263_23880</name>
</gene>
<evidence type="ECO:0000256" key="9">
    <source>
        <dbReference type="ARBA" id="ARBA00035611"/>
    </source>
</evidence>
<feature type="transmembrane region" description="Helical" evidence="12">
    <location>
        <begin position="81"/>
        <end position="99"/>
    </location>
</feature>
<accession>A0ABR6EMI7</accession>
<reference evidence="14" key="1">
    <citation type="journal article" date="2020" name="Syst. Appl. Microbiol.">
        <title>Streptomyces alkaliterrae sp. nov., isolated from an alkaline soil, and emended descriptions of Streptomyces alkaliphilus, Streptomyces calidiresistens and Streptomyces durbertensis.</title>
        <authorList>
            <person name="Swiecimska M."/>
            <person name="Golinska P."/>
            <person name="Nouioui I."/>
            <person name="Wypij M."/>
            <person name="Rai M."/>
            <person name="Sangal V."/>
            <person name="Goodfellow M."/>
        </authorList>
    </citation>
    <scope>NUCLEOTIDE SEQUENCE [LARGE SCALE GENOMIC DNA]</scope>
    <source>
        <strain evidence="14">DSM 104538</strain>
    </source>
</reference>
<name>A0ABR6EMI7_9ACTN</name>
<keyword evidence="6 12" id="KW-0812">Transmembrane</keyword>
<evidence type="ECO:0000256" key="2">
    <source>
        <dbReference type="ARBA" id="ARBA00022448"/>
    </source>
</evidence>
<feature type="transmembrane region" description="Helical" evidence="12">
    <location>
        <begin position="106"/>
        <end position="124"/>
    </location>
</feature>
<keyword evidence="14" id="KW-1185">Reference proteome</keyword>
<dbReference type="PANTHER" id="PTHR32196:SF32">
    <property type="entry name" value="XYLOSE TRANSPORT SYSTEM PERMEASE PROTEIN XYLH"/>
    <property type="match status" value="1"/>
</dbReference>
<dbReference type="Pfam" id="PF02653">
    <property type="entry name" value="BPD_transp_2"/>
    <property type="match status" value="1"/>
</dbReference>
<feature type="compositionally biased region" description="Gly residues" evidence="11">
    <location>
        <begin position="17"/>
        <end position="27"/>
    </location>
</feature>
<evidence type="ECO:0000256" key="4">
    <source>
        <dbReference type="ARBA" id="ARBA00022519"/>
    </source>
</evidence>
<sequence>MTRATPAPAGTTPPPGGGRKAAGGPGAPAGPAADGRTLRRSLGRRLLARPEIGALLAAVAVYLVFFTVAPPFREAGSLATVLYQASVMGVMALPVALLMIGGEFDLSAGVAVTTSALTASMLSFQLSANVWTGVLVALVFSLAVGAFNGYLLIRTGLPSFLITLGTFLILQGANLAVTKIFTGNVATDSISDMDGFAQAERIFASEIGVGGVQVKITVLWWLLFAGLATWLLLRTRFGNWIFAVGGNKDSARAVGVPVNLTKIALFMGVGAGAWFVGMHLLFSFNTVQSGEGVGNEFLYIIAAVIGGCLLTGGYGSAIGPVIGALIFGMVSQGIVYANWNPDWFKAFLGVMLLLAALVNLWVRRTATRR</sequence>
<dbReference type="CDD" id="cd06579">
    <property type="entry name" value="TM_PBP1_transp_AraH_like"/>
    <property type="match status" value="1"/>
</dbReference>
<protein>
    <recommendedName>
        <fullName evidence="10">Xylose transport system permease protein XylH</fullName>
    </recommendedName>
</protein>
<evidence type="ECO:0000256" key="3">
    <source>
        <dbReference type="ARBA" id="ARBA00022475"/>
    </source>
</evidence>
<feature type="transmembrane region" description="Helical" evidence="12">
    <location>
        <begin position="297"/>
        <end position="314"/>
    </location>
</feature>
<feature type="compositionally biased region" description="Low complexity" evidence="11">
    <location>
        <begin position="1"/>
        <end position="10"/>
    </location>
</feature>
<feature type="transmembrane region" description="Helical" evidence="12">
    <location>
        <begin position="130"/>
        <end position="153"/>
    </location>
</feature>
<dbReference type="RefSeq" id="WP_182857816.1">
    <property type="nucleotide sequence ID" value="NZ_WMLF01000533.1"/>
</dbReference>
<dbReference type="Proteomes" id="UP000766698">
    <property type="component" value="Unassembled WGS sequence"/>
</dbReference>
<evidence type="ECO:0000256" key="1">
    <source>
        <dbReference type="ARBA" id="ARBA00004651"/>
    </source>
</evidence>
<evidence type="ECO:0000256" key="7">
    <source>
        <dbReference type="ARBA" id="ARBA00022989"/>
    </source>
</evidence>
<feature type="transmembrane region" description="Helical" evidence="12">
    <location>
        <begin position="254"/>
        <end position="277"/>
    </location>
</feature>
<keyword evidence="5" id="KW-0762">Sugar transport</keyword>
<evidence type="ECO:0000256" key="5">
    <source>
        <dbReference type="ARBA" id="ARBA00022597"/>
    </source>
</evidence>
<dbReference type="PANTHER" id="PTHR32196">
    <property type="entry name" value="ABC TRANSPORTER PERMEASE PROTEIN YPHD-RELATED-RELATED"/>
    <property type="match status" value="1"/>
</dbReference>
<keyword evidence="4" id="KW-0997">Cell inner membrane</keyword>
<evidence type="ECO:0000313" key="13">
    <source>
        <dbReference type="EMBL" id="MBB1246564.1"/>
    </source>
</evidence>